<organism evidence="2 3">
    <name type="scientific">Pristionchus mayeri</name>
    <dbReference type="NCBI Taxonomy" id="1317129"/>
    <lineage>
        <taxon>Eukaryota</taxon>
        <taxon>Metazoa</taxon>
        <taxon>Ecdysozoa</taxon>
        <taxon>Nematoda</taxon>
        <taxon>Chromadorea</taxon>
        <taxon>Rhabditida</taxon>
        <taxon>Rhabditina</taxon>
        <taxon>Diplogasteromorpha</taxon>
        <taxon>Diplogasteroidea</taxon>
        <taxon>Neodiplogasteridae</taxon>
        <taxon>Pristionchus</taxon>
    </lineage>
</organism>
<keyword evidence="1" id="KW-0732">Signal</keyword>
<comment type="caution">
    <text evidence="2">The sequence shown here is derived from an EMBL/GenBank/DDBJ whole genome shotgun (WGS) entry which is preliminary data.</text>
</comment>
<proteinExistence type="predicted"/>
<dbReference type="Proteomes" id="UP001328107">
    <property type="component" value="Unassembled WGS sequence"/>
</dbReference>
<reference evidence="3" key="1">
    <citation type="submission" date="2022-10" db="EMBL/GenBank/DDBJ databases">
        <title>Genome assembly of Pristionchus species.</title>
        <authorList>
            <person name="Yoshida K."/>
            <person name="Sommer R.J."/>
        </authorList>
    </citation>
    <scope>NUCLEOTIDE SEQUENCE [LARGE SCALE GENOMIC DNA]</scope>
    <source>
        <strain evidence="3">RS5460</strain>
    </source>
</reference>
<feature type="non-terminal residue" evidence="2">
    <location>
        <position position="1"/>
    </location>
</feature>
<feature type="chain" id="PRO_5042962348" description="Secreted protein" evidence="1">
    <location>
        <begin position="24"/>
        <end position="220"/>
    </location>
</feature>
<feature type="signal peptide" evidence="1">
    <location>
        <begin position="1"/>
        <end position="23"/>
    </location>
</feature>
<evidence type="ECO:0000313" key="2">
    <source>
        <dbReference type="EMBL" id="GMR57901.1"/>
    </source>
</evidence>
<sequence length="220" mass="24919">LSTSPEMIRPVLIFLVLARISSSTSTDHDLEAKKFFGTAANYFQQGRHGELFDLLYSKWEKFYPGLVSADQVREIRAAFVSFRENQETDKPFFSLAALLSVTNTIDAVEKEIKKRVFWHVNAEGKVFIQKVFASFPKEFSGQLRLLSGKFDAIRSDYEALGSPARKQLAKQFPIFAHLDEVKALVVVFDNLVDVVTSACENLSGFAECEHHLARVEKLHK</sequence>
<evidence type="ECO:0000256" key="1">
    <source>
        <dbReference type="SAM" id="SignalP"/>
    </source>
</evidence>
<evidence type="ECO:0000313" key="3">
    <source>
        <dbReference type="Proteomes" id="UP001328107"/>
    </source>
</evidence>
<evidence type="ECO:0008006" key="4">
    <source>
        <dbReference type="Google" id="ProtNLM"/>
    </source>
</evidence>
<name>A0AAN5ICR2_9BILA</name>
<protein>
    <recommendedName>
        <fullName evidence="4">Secreted protein</fullName>
    </recommendedName>
</protein>
<accession>A0AAN5ICR2</accession>
<keyword evidence="3" id="KW-1185">Reference proteome</keyword>
<dbReference type="EMBL" id="BTRK01000006">
    <property type="protein sequence ID" value="GMR57901.1"/>
    <property type="molecule type" value="Genomic_DNA"/>
</dbReference>
<dbReference type="AlphaFoldDB" id="A0AAN5ICR2"/>
<gene>
    <name evidence="2" type="ORF">PMAYCL1PPCAC_28096</name>
</gene>